<dbReference type="InterPro" id="IPR036286">
    <property type="entry name" value="LexA/Signal_pep-like_sf"/>
</dbReference>
<evidence type="ECO:0008006" key="3">
    <source>
        <dbReference type="Google" id="ProtNLM"/>
    </source>
</evidence>
<evidence type="ECO:0000313" key="2">
    <source>
        <dbReference type="Proteomes" id="UP000199594"/>
    </source>
</evidence>
<dbReference type="EMBL" id="FPAQ01000039">
    <property type="protein sequence ID" value="SFT96568.1"/>
    <property type="molecule type" value="Genomic_DNA"/>
</dbReference>
<dbReference type="OrthoDB" id="6168027at2"/>
<dbReference type="Proteomes" id="UP000199594">
    <property type="component" value="Unassembled WGS sequence"/>
</dbReference>
<name>A0A1I7CAZ1_9GAMM</name>
<organism evidence="1 2">
    <name type="scientific">Halomonas saccharevitans</name>
    <dbReference type="NCBI Taxonomy" id="416872"/>
    <lineage>
        <taxon>Bacteria</taxon>
        <taxon>Pseudomonadati</taxon>
        <taxon>Pseudomonadota</taxon>
        <taxon>Gammaproteobacteria</taxon>
        <taxon>Oceanospirillales</taxon>
        <taxon>Halomonadaceae</taxon>
        <taxon>Halomonas</taxon>
    </lineage>
</organism>
<dbReference type="SUPFAM" id="SSF51306">
    <property type="entry name" value="LexA/Signal peptidase"/>
    <property type="match status" value="1"/>
</dbReference>
<gene>
    <name evidence="1" type="ORF">SAMN04487956_13942</name>
</gene>
<dbReference type="AlphaFoldDB" id="A0A1I7CAZ1"/>
<dbReference type="RefSeq" id="WP_139233959.1">
    <property type="nucleotide sequence ID" value="NZ_FPAQ01000039.1"/>
</dbReference>
<sequence length="115" mass="12275">MKVNYLGPCLAVDHPALAELDHEPLPVSCYLVELSEEAGVEGPLIEGDVLVVDEARPVQHGDLVVVETGEGLGLFKSHRIGGRFRLLPASGGEGRGADPEVCRGVVVRKARMPVR</sequence>
<accession>A0A1I7CAZ1</accession>
<reference evidence="1 2" key="1">
    <citation type="submission" date="2016-10" db="EMBL/GenBank/DDBJ databases">
        <authorList>
            <person name="de Groot N.N."/>
        </authorList>
    </citation>
    <scope>NUCLEOTIDE SEQUENCE [LARGE SCALE GENOMIC DNA]</scope>
    <source>
        <strain evidence="1 2">CGMCC 1.6493</strain>
    </source>
</reference>
<proteinExistence type="predicted"/>
<protein>
    <recommendedName>
        <fullName evidence="3">DNA polymerase V</fullName>
    </recommendedName>
</protein>
<evidence type="ECO:0000313" key="1">
    <source>
        <dbReference type="EMBL" id="SFT96568.1"/>
    </source>
</evidence>